<feature type="region of interest" description="Disordered" evidence="1">
    <location>
        <begin position="279"/>
        <end position="299"/>
    </location>
</feature>
<dbReference type="STRING" id="1121305.CLCOL_03290"/>
<protein>
    <submittedName>
        <fullName evidence="2">Uncharacterized protein</fullName>
    </submittedName>
</protein>
<feature type="compositionally biased region" description="Low complexity" evidence="1">
    <location>
        <begin position="107"/>
        <end position="127"/>
    </location>
</feature>
<evidence type="ECO:0000256" key="1">
    <source>
        <dbReference type="SAM" id="MobiDB-lite"/>
    </source>
</evidence>
<organism evidence="2 3">
    <name type="scientific">Clostridium colicanis DSM 13634</name>
    <dbReference type="NCBI Taxonomy" id="1121305"/>
    <lineage>
        <taxon>Bacteria</taxon>
        <taxon>Bacillati</taxon>
        <taxon>Bacillota</taxon>
        <taxon>Clostridia</taxon>
        <taxon>Eubacteriales</taxon>
        <taxon>Clostridiaceae</taxon>
        <taxon>Clostridium</taxon>
    </lineage>
</organism>
<dbReference type="RefSeq" id="WP_061857260.1">
    <property type="nucleotide sequence ID" value="NZ_LTBB01000001.1"/>
</dbReference>
<evidence type="ECO:0000313" key="2">
    <source>
        <dbReference type="EMBL" id="KYH30383.1"/>
    </source>
</evidence>
<evidence type="ECO:0000313" key="3">
    <source>
        <dbReference type="Proteomes" id="UP000075374"/>
    </source>
</evidence>
<dbReference type="EMBL" id="LTBB01000001">
    <property type="protein sequence ID" value="KYH30383.1"/>
    <property type="molecule type" value="Genomic_DNA"/>
</dbReference>
<sequence>MRKSIILSSIICILGLSSYPLFTNKIKKDNTHMLSPGNIVEINPISKVDPTSISNSLNDNSDELKNNTITNNSTSSSIDNKNEKNIDIPNSKEVKIVKKASSKDVSLNKSNSSNRNARISRGGSIPKITDKSKTSKSTSSNKNTYSSKIEILDWKIAKNVFSINTIAEVTDVYTKKTFKVKRTMGTNHADSEALTKEDTEIIKSIWGGFSWERRPVILNIKGRRIAASMSAMPHAGIDSAPAYKIINNRSDGYGRGQNLDVIKGNGMDGHFDIHFLNSTRHKDGKKDPQHQAAVLKAAK</sequence>
<dbReference type="Proteomes" id="UP000075374">
    <property type="component" value="Unassembled WGS sequence"/>
</dbReference>
<gene>
    <name evidence="2" type="ORF">CLCOL_03290</name>
</gene>
<feature type="compositionally biased region" description="Low complexity" evidence="1">
    <location>
        <begin position="66"/>
        <end position="78"/>
    </location>
</feature>
<name>A0A151AS26_9CLOT</name>
<dbReference type="AlphaFoldDB" id="A0A151AS26"/>
<feature type="compositionally biased region" description="Basic and acidic residues" evidence="1">
    <location>
        <begin position="80"/>
        <end position="96"/>
    </location>
</feature>
<dbReference type="PATRIC" id="fig|1121305.3.peg.329"/>
<feature type="region of interest" description="Disordered" evidence="1">
    <location>
        <begin position="53"/>
        <end position="142"/>
    </location>
</feature>
<keyword evidence="3" id="KW-1185">Reference proteome</keyword>
<reference evidence="2 3" key="1">
    <citation type="submission" date="2016-02" db="EMBL/GenBank/DDBJ databases">
        <title>Genome sequence of Clostridium colicanis DSM 13634.</title>
        <authorList>
            <person name="Poehlein A."/>
            <person name="Daniel R."/>
        </authorList>
    </citation>
    <scope>NUCLEOTIDE SEQUENCE [LARGE SCALE GENOMIC DNA]</scope>
    <source>
        <strain evidence="2 3">DSM 13634</strain>
    </source>
</reference>
<feature type="compositionally biased region" description="Basic and acidic residues" evidence="1">
    <location>
        <begin position="280"/>
        <end position="289"/>
    </location>
</feature>
<accession>A0A151AS26</accession>
<comment type="caution">
    <text evidence="2">The sequence shown here is derived from an EMBL/GenBank/DDBJ whole genome shotgun (WGS) entry which is preliminary data.</text>
</comment>
<proteinExistence type="predicted"/>